<protein>
    <submittedName>
        <fullName evidence="4">GerMN domain-containing protein</fullName>
    </submittedName>
</protein>
<dbReference type="RefSeq" id="WP_377719660.1">
    <property type="nucleotide sequence ID" value="NZ_JBHSAM010000028.1"/>
</dbReference>
<feature type="chain" id="PRO_5046673792" evidence="2">
    <location>
        <begin position="23"/>
        <end position="211"/>
    </location>
</feature>
<evidence type="ECO:0000256" key="2">
    <source>
        <dbReference type="SAM" id="SignalP"/>
    </source>
</evidence>
<keyword evidence="2" id="KW-0732">Signal</keyword>
<evidence type="ECO:0000313" key="5">
    <source>
        <dbReference type="Proteomes" id="UP001595715"/>
    </source>
</evidence>
<feature type="signal peptide" evidence="2">
    <location>
        <begin position="1"/>
        <end position="22"/>
    </location>
</feature>
<sequence>MKRRTGANYLFCTMLAASMLLAACGAKGDVGSEPDAVTAAGNEQASTEQQPAPTQEQQAEEPQPDAANAGKEAPQDAVEEAKTPVTVYFTDEEQTGLSERTRELAFPANDSKSKVEAAFQALQQDGDNGEVSLWKHAELLSVKVDGTTVTLDIHLPDEARFGAPGEALAIESLTKTLFQFDDVDAIDILIDGEKADSLMGHEMLDHPIVKP</sequence>
<evidence type="ECO:0000256" key="1">
    <source>
        <dbReference type="SAM" id="MobiDB-lite"/>
    </source>
</evidence>
<feature type="domain" description="GerMN" evidence="3">
    <location>
        <begin position="115"/>
        <end position="199"/>
    </location>
</feature>
<evidence type="ECO:0000313" key="4">
    <source>
        <dbReference type="EMBL" id="MFC4101021.1"/>
    </source>
</evidence>
<proteinExistence type="predicted"/>
<evidence type="ECO:0000259" key="3">
    <source>
        <dbReference type="SMART" id="SM00909"/>
    </source>
</evidence>
<dbReference type="InterPro" id="IPR019606">
    <property type="entry name" value="GerMN"/>
</dbReference>
<organism evidence="4 5">
    <name type="scientific">Paenibacillus xanthanilyticus</name>
    <dbReference type="NCBI Taxonomy" id="1783531"/>
    <lineage>
        <taxon>Bacteria</taxon>
        <taxon>Bacillati</taxon>
        <taxon>Bacillota</taxon>
        <taxon>Bacilli</taxon>
        <taxon>Bacillales</taxon>
        <taxon>Paenibacillaceae</taxon>
        <taxon>Paenibacillus</taxon>
    </lineage>
</organism>
<gene>
    <name evidence="4" type="ORF">ACFOZ8_15380</name>
</gene>
<name>A0ABV8K4T1_9BACL</name>
<dbReference type="SMART" id="SM00909">
    <property type="entry name" value="Germane"/>
    <property type="match status" value="1"/>
</dbReference>
<comment type="caution">
    <text evidence="4">The sequence shown here is derived from an EMBL/GenBank/DDBJ whole genome shotgun (WGS) entry which is preliminary data.</text>
</comment>
<dbReference type="Pfam" id="PF10646">
    <property type="entry name" value="Germane"/>
    <property type="match status" value="1"/>
</dbReference>
<dbReference type="Proteomes" id="UP001595715">
    <property type="component" value="Unassembled WGS sequence"/>
</dbReference>
<feature type="compositionally biased region" description="Low complexity" evidence="1">
    <location>
        <begin position="48"/>
        <end position="57"/>
    </location>
</feature>
<keyword evidence="5" id="KW-1185">Reference proteome</keyword>
<accession>A0ABV8K4T1</accession>
<dbReference type="EMBL" id="JBHSAM010000028">
    <property type="protein sequence ID" value="MFC4101021.1"/>
    <property type="molecule type" value="Genomic_DNA"/>
</dbReference>
<dbReference type="PROSITE" id="PS51257">
    <property type="entry name" value="PROKAR_LIPOPROTEIN"/>
    <property type="match status" value="1"/>
</dbReference>
<feature type="region of interest" description="Disordered" evidence="1">
    <location>
        <begin position="27"/>
        <end position="79"/>
    </location>
</feature>
<reference evidence="5" key="1">
    <citation type="journal article" date="2019" name="Int. J. Syst. Evol. Microbiol.">
        <title>The Global Catalogue of Microorganisms (GCM) 10K type strain sequencing project: providing services to taxonomists for standard genome sequencing and annotation.</title>
        <authorList>
            <consortium name="The Broad Institute Genomics Platform"/>
            <consortium name="The Broad Institute Genome Sequencing Center for Infectious Disease"/>
            <person name="Wu L."/>
            <person name="Ma J."/>
        </authorList>
    </citation>
    <scope>NUCLEOTIDE SEQUENCE [LARGE SCALE GENOMIC DNA]</scope>
    <source>
        <strain evidence="5">IBRC-M 10987</strain>
    </source>
</reference>